<gene>
    <name evidence="3" type="ORF">ACWI_31840</name>
    <name evidence="4" type="ORF">FXB42_03195</name>
    <name evidence="5" type="ORF">LNN31_14685</name>
</gene>
<proteinExistence type="inferred from homology"/>
<reference evidence="5" key="3">
    <citation type="submission" date="2021-11" db="EMBL/GenBank/DDBJ databases">
        <title>Isoprene-degrading acetogen.</title>
        <authorList>
            <person name="Yang Y."/>
            <person name="Jin H."/>
            <person name="Yan J."/>
        </authorList>
    </citation>
    <scope>NUCLEOTIDE SEQUENCE</scope>
    <source>
        <strain evidence="5">Berkeley</strain>
    </source>
</reference>
<sequence length="123" mass="13953">MPRPVKWKKVCCLPETDLFGPLNAKNTEEGVITMTVEEYETIRLIDLEGLLQEECAESMHVARTTVQKIYNDARKKLADALVNGNVLKIEGGNYKLCEEGQETYGCSRCRKRRGNGRCDQTQI</sequence>
<dbReference type="STRING" id="52694.ACWI_31840"/>
<dbReference type="EMBL" id="LKEU01000042">
    <property type="protein sequence ID" value="OFV69327.1"/>
    <property type="molecule type" value="Genomic_DNA"/>
</dbReference>
<dbReference type="RefSeq" id="WP_070372441.1">
    <property type="nucleotide sequence ID" value="NZ_CABIIK010000028.1"/>
</dbReference>
<evidence type="ECO:0000256" key="2">
    <source>
        <dbReference type="HAMAP-Rule" id="MF_00674"/>
    </source>
</evidence>
<dbReference type="PANTHER" id="PTHR37478">
    <property type="match status" value="1"/>
</dbReference>
<dbReference type="EMBL" id="VSLA01000003">
    <property type="protein sequence ID" value="TYC87889.1"/>
    <property type="molecule type" value="Genomic_DNA"/>
</dbReference>
<evidence type="ECO:0000313" key="6">
    <source>
        <dbReference type="Proteomes" id="UP000176244"/>
    </source>
</evidence>
<dbReference type="HAMAP" id="MF_00674">
    <property type="entry name" value="UPF0251"/>
    <property type="match status" value="1"/>
</dbReference>
<dbReference type="InterPro" id="IPR036388">
    <property type="entry name" value="WH-like_DNA-bd_sf"/>
</dbReference>
<comment type="similarity">
    <text evidence="1 2">Belongs to the UPF0251 family.</text>
</comment>
<dbReference type="Proteomes" id="UP000176244">
    <property type="component" value="Unassembled WGS sequence"/>
</dbReference>
<evidence type="ECO:0000313" key="4">
    <source>
        <dbReference type="EMBL" id="TYC87889.1"/>
    </source>
</evidence>
<evidence type="ECO:0000256" key="1">
    <source>
        <dbReference type="ARBA" id="ARBA00009350"/>
    </source>
</evidence>
<reference evidence="3 6" key="1">
    <citation type="submission" date="2015-09" db="EMBL/GenBank/DDBJ databases">
        <title>Genome sequence of Acetobacterium wieringae DSM 1911.</title>
        <authorList>
            <person name="Poehlein A."/>
            <person name="Bengelsdorf F.R."/>
            <person name="Schiel-Bengelsdorf B."/>
            <person name="Duerre P."/>
            <person name="Daniel R."/>
        </authorList>
    </citation>
    <scope>NUCLEOTIDE SEQUENCE [LARGE SCALE GENOMIC DNA]</scope>
    <source>
        <strain evidence="3 6">DSM 1911</strain>
    </source>
</reference>
<dbReference type="EMBL" id="CP087994">
    <property type="protein sequence ID" value="UYO62018.1"/>
    <property type="molecule type" value="Genomic_DNA"/>
</dbReference>
<name>A0A1F2PD73_9FIRM</name>
<evidence type="ECO:0000313" key="7">
    <source>
        <dbReference type="Proteomes" id="UP000322619"/>
    </source>
</evidence>
<keyword evidence="8" id="KW-1185">Reference proteome</keyword>
<evidence type="ECO:0000313" key="5">
    <source>
        <dbReference type="EMBL" id="UYO62018.1"/>
    </source>
</evidence>
<dbReference type="SUPFAM" id="SSF88659">
    <property type="entry name" value="Sigma3 and sigma4 domains of RNA polymerase sigma factors"/>
    <property type="match status" value="1"/>
</dbReference>
<dbReference type="Gene3D" id="1.10.10.10">
    <property type="entry name" value="Winged helix-like DNA-binding domain superfamily/Winged helix DNA-binding domain"/>
    <property type="match status" value="1"/>
</dbReference>
<dbReference type="InterPro" id="IPR013324">
    <property type="entry name" value="RNA_pol_sigma_r3/r4-like"/>
</dbReference>
<dbReference type="InterPro" id="IPR002852">
    <property type="entry name" value="UPF0251"/>
</dbReference>
<accession>A0A1F2PD73</accession>
<organism evidence="3 6">
    <name type="scientific">Acetobacterium wieringae</name>
    <dbReference type="NCBI Taxonomy" id="52694"/>
    <lineage>
        <taxon>Bacteria</taxon>
        <taxon>Bacillati</taxon>
        <taxon>Bacillota</taxon>
        <taxon>Clostridia</taxon>
        <taxon>Eubacteriales</taxon>
        <taxon>Eubacteriaceae</taxon>
        <taxon>Acetobacterium</taxon>
    </lineage>
</organism>
<protein>
    <recommendedName>
        <fullName evidence="2">UPF0251 protein ACWI_31840</fullName>
    </recommendedName>
</protein>
<dbReference type="OrthoDB" id="280278at2"/>
<dbReference type="AlphaFoldDB" id="A0A1F2PD73"/>
<dbReference type="Pfam" id="PF02001">
    <property type="entry name" value="DUF134"/>
    <property type="match status" value="1"/>
</dbReference>
<evidence type="ECO:0000313" key="3">
    <source>
        <dbReference type="EMBL" id="OFV69327.1"/>
    </source>
</evidence>
<dbReference type="PANTHER" id="PTHR37478:SF2">
    <property type="entry name" value="UPF0251 PROTEIN TK0562"/>
    <property type="match status" value="1"/>
</dbReference>
<reference evidence="4 7" key="2">
    <citation type="submission" date="2019-08" db="EMBL/GenBank/DDBJ databases">
        <title>Isolation and enrichment of carboxydotrophic bacteria from anaerobic sludge for the production of bio-based chemicals from syngas.</title>
        <authorList>
            <person name="Antares A.L."/>
            <person name="Moreira J."/>
            <person name="Diender M."/>
            <person name="Parshina S.N."/>
            <person name="Stams A.J.M."/>
            <person name="Alves M."/>
            <person name="Alves J.I."/>
            <person name="Sousa D.Z."/>
        </authorList>
    </citation>
    <scope>NUCLEOTIDE SEQUENCE [LARGE SCALE GENOMIC DNA]</scope>
    <source>
        <strain evidence="4 7">JM</strain>
    </source>
</reference>
<dbReference type="Proteomes" id="UP000322619">
    <property type="component" value="Unassembled WGS sequence"/>
</dbReference>
<dbReference type="Proteomes" id="UP001163550">
    <property type="component" value="Chromosome"/>
</dbReference>
<evidence type="ECO:0000313" key="8">
    <source>
        <dbReference type="Proteomes" id="UP001163550"/>
    </source>
</evidence>